<dbReference type="InterPro" id="IPR015889">
    <property type="entry name" value="Intradiol_dOase_core"/>
</dbReference>
<dbReference type="InterPro" id="IPR006311">
    <property type="entry name" value="TAT_signal"/>
</dbReference>
<feature type="region of interest" description="Disordered" evidence="1">
    <location>
        <begin position="277"/>
        <end position="315"/>
    </location>
</feature>
<keyword evidence="3" id="KW-0223">Dioxygenase</keyword>
<evidence type="ECO:0000313" key="3">
    <source>
        <dbReference type="EMBL" id="AVM02255.1"/>
    </source>
</evidence>
<reference evidence="3 4" key="1">
    <citation type="submission" date="2018-03" db="EMBL/GenBank/DDBJ databases">
        <title>Characteristics and genome of n-alkane degrading marine bacteria Gordonia iterans isolated from crude oil contaminated in Tae-an, South Korea.</title>
        <authorList>
            <person name="Lee S.-S."/>
            <person name="Kim H."/>
        </authorList>
    </citation>
    <scope>NUCLEOTIDE SEQUENCE [LARGE SCALE GENOMIC DNA]</scope>
    <source>
        <strain evidence="3 4">Co17</strain>
    </source>
</reference>
<organism evidence="3 4">
    <name type="scientific">Gordonia iterans</name>
    <dbReference type="NCBI Taxonomy" id="1004901"/>
    <lineage>
        <taxon>Bacteria</taxon>
        <taxon>Bacillati</taxon>
        <taxon>Actinomycetota</taxon>
        <taxon>Actinomycetes</taxon>
        <taxon>Mycobacteriales</taxon>
        <taxon>Gordoniaceae</taxon>
        <taxon>Gordonia</taxon>
    </lineage>
</organism>
<proteinExistence type="predicted"/>
<evidence type="ECO:0000256" key="1">
    <source>
        <dbReference type="SAM" id="MobiDB-lite"/>
    </source>
</evidence>
<feature type="compositionally biased region" description="Low complexity" evidence="1">
    <location>
        <begin position="70"/>
        <end position="87"/>
    </location>
</feature>
<dbReference type="InterPro" id="IPR000627">
    <property type="entry name" value="Intradiol_dOase_C"/>
</dbReference>
<dbReference type="Gene3D" id="2.60.130.10">
    <property type="entry name" value="Aromatic compound dioxygenase"/>
    <property type="match status" value="1"/>
</dbReference>
<protein>
    <submittedName>
        <fullName evidence="3">3,4-dioxygenase subunit beta</fullName>
    </submittedName>
</protein>
<dbReference type="RefSeq" id="WP_105943954.1">
    <property type="nucleotide sequence ID" value="NZ_CP027433.1"/>
</dbReference>
<keyword evidence="4" id="KW-1185">Reference proteome</keyword>
<gene>
    <name evidence="3" type="ORF">C6V83_13600</name>
</gene>
<keyword evidence="3" id="KW-0560">Oxidoreductase</keyword>
<dbReference type="SUPFAM" id="SSF49482">
    <property type="entry name" value="Aromatic compound dioxygenase"/>
    <property type="match status" value="1"/>
</dbReference>
<accession>A0A2S0KKN8</accession>
<dbReference type="PANTHER" id="PTHR34315">
    <property type="match status" value="1"/>
</dbReference>
<dbReference type="AlphaFoldDB" id="A0A2S0KKN8"/>
<dbReference type="PANTHER" id="PTHR34315:SF1">
    <property type="entry name" value="INTRADIOL RING-CLEAVAGE DIOXYGENASES DOMAIN-CONTAINING PROTEIN-RELATED"/>
    <property type="match status" value="1"/>
</dbReference>
<dbReference type="GO" id="GO:0008199">
    <property type="term" value="F:ferric iron binding"/>
    <property type="evidence" value="ECO:0007669"/>
    <property type="project" value="InterPro"/>
</dbReference>
<dbReference type="Pfam" id="PF00775">
    <property type="entry name" value="Dioxygenase_C"/>
    <property type="match status" value="1"/>
</dbReference>
<feature type="domain" description="Intradiol ring-cleavage dioxygenases" evidence="2">
    <location>
        <begin position="125"/>
        <end position="203"/>
    </location>
</feature>
<evidence type="ECO:0000259" key="2">
    <source>
        <dbReference type="Pfam" id="PF00775"/>
    </source>
</evidence>
<dbReference type="KEGG" id="git:C6V83_13600"/>
<dbReference type="GO" id="GO:0016702">
    <property type="term" value="F:oxidoreductase activity, acting on single donors with incorporation of molecular oxygen, incorporation of two atoms of oxygen"/>
    <property type="evidence" value="ECO:0007669"/>
    <property type="project" value="InterPro"/>
</dbReference>
<dbReference type="PROSITE" id="PS51318">
    <property type="entry name" value="TAT"/>
    <property type="match status" value="1"/>
</dbReference>
<sequence length="315" mass="32790">MNRSPEPDQTCDGPAFEGRLLARPADEVVDQGAGFDMTTLISRRRMLGILGAGAGAFALAACAGGSSSNTASTASTSSAGAVTTADSEIPEETNGPYPADGTNDVNILTESGIERSDITSSLDGGTTVEGVPLSFTFTVTDMANDNVPFTGAAVYLWQCDAQGRYSMYSEGVEDETYLRGVQVVGDDGTATFTTVVPGCYPGRWTHLHFEVYPDRASATDVENVIATSQVAFPKEMLDEVYQRSEYDGSAEALARMGSVESDNVFGDGHDLQMGTFTGDPDSGYVGSLPVAVDTTTDPSHSRSDAGPGGPPPGAN</sequence>
<dbReference type="Proteomes" id="UP000239814">
    <property type="component" value="Chromosome"/>
</dbReference>
<dbReference type="OrthoDB" id="9800887at2"/>
<dbReference type="EMBL" id="CP027433">
    <property type="protein sequence ID" value="AVM02255.1"/>
    <property type="molecule type" value="Genomic_DNA"/>
</dbReference>
<name>A0A2S0KKN8_9ACTN</name>
<feature type="region of interest" description="Disordered" evidence="1">
    <location>
        <begin position="70"/>
        <end position="103"/>
    </location>
</feature>
<evidence type="ECO:0000313" key="4">
    <source>
        <dbReference type="Proteomes" id="UP000239814"/>
    </source>
</evidence>